<keyword evidence="3" id="KW-1185">Reference proteome</keyword>
<sequence>MGNVECQAASGQQREIFYQCLEQAEKKEREKTVNLPAPRGCPVLMKHPEPLKPKITRGSSNGKNKRKGGQAPEACGFLPSVFKTHTHTPSDIQPRGGQPAIAHAAALEITSLQCYFREVTQLTHGNPFCCANQLSRYSLDFTQTGLNQQNPTRGYRRTAGCVAAIRLSWPHAENCEGFVSPMIPLVQWKKWYNTTFIIPPELLEKVGRATSVWLNGAKQQSPQTPGVDRLEGKKEGRKKGGGEGMKILQYPPPAMPTKPRPPCHAMPHPPSHAHRTGKDKLRIQKDLDRLEQRVLSNGMKFNVEKSEVLHLGRKNQRHKHRLTGSVAPVAVEETGEGHCPARSSEEGPGPPSLHPRAHREERIREQWLHGLWGRKGP</sequence>
<proteinExistence type="predicted"/>
<accession>V8P508</accession>
<feature type="compositionally biased region" description="Basic and acidic residues" evidence="1">
    <location>
        <begin position="228"/>
        <end position="241"/>
    </location>
</feature>
<dbReference type="OrthoDB" id="6764170at2759"/>
<organism evidence="2 3">
    <name type="scientific">Ophiophagus hannah</name>
    <name type="common">King cobra</name>
    <name type="synonym">Naja hannah</name>
    <dbReference type="NCBI Taxonomy" id="8665"/>
    <lineage>
        <taxon>Eukaryota</taxon>
        <taxon>Metazoa</taxon>
        <taxon>Chordata</taxon>
        <taxon>Craniata</taxon>
        <taxon>Vertebrata</taxon>
        <taxon>Euteleostomi</taxon>
        <taxon>Lepidosauria</taxon>
        <taxon>Squamata</taxon>
        <taxon>Bifurcata</taxon>
        <taxon>Unidentata</taxon>
        <taxon>Episquamata</taxon>
        <taxon>Toxicofera</taxon>
        <taxon>Serpentes</taxon>
        <taxon>Colubroidea</taxon>
        <taxon>Elapidae</taxon>
        <taxon>Elapinae</taxon>
        <taxon>Ophiophagus</taxon>
    </lineage>
</organism>
<evidence type="ECO:0000313" key="3">
    <source>
        <dbReference type="Proteomes" id="UP000018936"/>
    </source>
</evidence>
<gene>
    <name evidence="2" type="ORF">L345_04539</name>
</gene>
<reference evidence="2 3" key="1">
    <citation type="journal article" date="2013" name="Proc. Natl. Acad. Sci. U.S.A.">
        <title>The king cobra genome reveals dynamic gene evolution and adaptation in the snake venom system.</title>
        <authorList>
            <person name="Vonk F.J."/>
            <person name="Casewell N.R."/>
            <person name="Henkel C.V."/>
            <person name="Heimberg A.M."/>
            <person name="Jansen H.J."/>
            <person name="McCleary R.J."/>
            <person name="Kerkkamp H.M."/>
            <person name="Vos R.A."/>
            <person name="Guerreiro I."/>
            <person name="Calvete J.J."/>
            <person name="Wuster W."/>
            <person name="Woods A.E."/>
            <person name="Logan J.M."/>
            <person name="Harrison R.A."/>
            <person name="Castoe T.A."/>
            <person name="de Koning A.P."/>
            <person name="Pollock D.D."/>
            <person name="Yandell M."/>
            <person name="Calderon D."/>
            <person name="Renjifo C."/>
            <person name="Currier R.B."/>
            <person name="Salgado D."/>
            <person name="Pla D."/>
            <person name="Sanz L."/>
            <person name="Hyder A.S."/>
            <person name="Ribeiro J.M."/>
            <person name="Arntzen J.W."/>
            <person name="van den Thillart G.E."/>
            <person name="Boetzer M."/>
            <person name="Pirovano W."/>
            <person name="Dirks R.P."/>
            <person name="Spaink H.P."/>
            <person name="Duboule D."/>
            <person name="McGlinn E."/>
            <person name="Kini R.M."/>
            <person name="Richardson M.K."/>
        </authorList>
    </citation>
    <scope>NUCLEOTIDE SEQUENCE</scope>
    <source>
        <tissue evidence="2">Blood</tissue>
    </source>
</reference>
<protein>
    <submittedName>
        <fullName evidence="2">Uncharacterized protein</fullName>
    </submittedName>
</protein>
<dbReference type="EMBL" id="AZIM01000721">
    <property type="protein sequence ID" value="ETE69654.1"/>
    <property type="molecule type" value="Genomic_DNA"/>
</dbReference>
<name>V8P508_OPHHA</name>
<dbReference type="AlphaFoldDB" id="V8P508"/>
<feature type="region of interest" description="Disordered" evidence="1">
    <location>
        <begin position="215"/>
        <end position="278"/>
    </location>
</feature>
<evidence type="ECO:0000256" key="1">
    <source>
        <dbReference type="SAM" id="MobiDB-lite"/>
    </source>
</evidence>
<feature type="region of interest" description="Disordered" evidence="1">
    <location>
        <begin position="31"/>
        <end position="72"/>
    </location>
</feature>
<feature type="region of interest" description="Disordered" evidence="1">
    <location>
        <begin position="332"/>
        <end position="361"/>
    </location>
</feature>
<feature type="non-terminal residue" evidence="2">
    <location>
        <position position="1"/>
    </location>
</feature>
<dbReference type="Proteomes" id="UP000018936">
    <property type="component" value="Unassembled WGS sequence"/>
</dbReference>
<feature type="compositionally biased region" description="Pro residues" evidence="1">
    <location>
        <begin position="250"/>
        <end position="270"/>
    </location>
</feature>
<comment type="caution">
    <text evidence="2">The sequence shown here is derived from an EMBL/GenBank/DDBJ whole genome shotgun (WGS) entry which is preliminary data.</text>
</comment>
<evidence type="ECO:0000313" key="2">
    <source>
        <dbReference type="EMBL" id="ETE69654.1"/>
    </source>
</evidence>